<protein>
    <submittedName>
        <fullName evidence="1">Uncharacterized protein</fullName>
    </submittedName>
</protein>
<dbReference type="EMBL" id="JAQIZT010000003">
    <property type="protein sequence ID" value="KAJ7004479.1"/>
    <property type="molecule type" value="Genomic_DNA"/>
</dbReference>
<evidence type="ECO:0000313" key="2">
    <source>
        <dbReference type="Proteomes" id="UP001164929"/>
    </source>
</evidence>
<accession>A0AAD6WBH9</accession>
<name>A0AAD6WBH9_9ROSI</name>
<evidence type="ECO:0000313" key="1">
    <source>
        <dbReference type="EMBL" id="KAJ7004479.1"/>
    </source>
</evidence>
<dbReference type="AlphaFoldDB" id="A0AAD6WBH9"/>
<keyword evidence="2" id="KW-1185">Reference proteome</keyword>
<organism evidence="1 2">
    <name type="scientific">Populus alba x Populus x berolinensis</name>
    <dbReference type="NCBI Taxonomy" id="444605"/>
    <lineage>
        <taxon>Eukaryota</taxon>
        <taxon>Viridiplantae</taxon>
        <taxon>Streptophyta</taxon>
        <taxon>Embryophyta</taxon>
        <taxon>Tracheophyta</taxon>
        <taxon>Spermatophyta</taxon>
        <taxon>Magnoliopsida</taxon>
        <taxon>eudicotyledons</taxon>
        <taxon>Gunneridae</taxon>
        <taxon>Pentapetalae</taxon>
        <taxon>rosids</taxon>
        <taxon>fabids</taxon>
        <taxon>Malpighiales</taxon>
        <taxon>Salicaceae</taxon>
        <taxon>Saliceae</taxon>
        <taxon>Populus</taxon>
    </lineage>
</organism>
<gene>
    <name evidence="1" type="ORF">NC653_009361</name>
</gene>
<dbReference type="Proteomes" id="UP001164929">
    <property type="component" value="Chromosome 3"/>
</dbReference>
<comment type="caution">
    <text evidence="1">The sequence shown here is derived from an EMBL/GenBank/DDBJ whole genome shotgun (WGS) entry which is preliminary data.</text>
</comment>
<sequence length="59" mass="6266">MQRLFGELGQGSVVQVFGSHKSAGFFHPILVQADTHQPFIVLCSSWSESGSSSLVGSIS</sequence>
<reference evidence="1" key="1">
    <citation type="journal article" date="2023" name="Mol. Ecol. Resour.">
        <title>Chromosome-level genome assembly of a triploid poplar Populus alba 'Berolinensis'.</title>
        <authorList>
            <person name="Chen S."/>
            <person name="Yu Y."/>
            <person name="Wang X."/>
            <person name="Wang S."/>
            <person name="Zhang T."/>
            <person name="Zhou Y."/>
            <person name="He R."/>
            <person name="Meng N."/>
            <person name="Wang Y."/>
            <person name="Liu W."/>
            <person name="Liu Z."/>
            <person name="Liu J."/>
            <person name="Guo Q."/>
            <person name="Huang H."/>
            <person name="Sederoff R.R."/>
            <person name="Wang G."/>
            <person name="Qu G."/>
            <person name="Chen S."/>
        </authorList>
    </citation>
    <scope>NUCLEOTIDE SEQUENCE</scope>
    <source>
        <strain evidence="1">SC-2020</strain>
    </source>
</reference>
<proteinExistence type="predicted"/>